<evidence type="ECO:0000313" key="3">
    <source>
        <dbReference type="Proteomes" id="UP000245609"/>
    </source>
</evidence>
<dbReference type="Proteomes" id="UP000245609">
    <property type="component" value="Unassembled WGS sequence"/>
</dbReference>
<dbReference type="InterPro" id="IPR051207">
    <property type="entry name" value="ComplexI_NDUFA9_subunit"/>
</dbReference>
<keyword evidence="3" id="KW-1185">Reference proteome</keyword>
<dbReference type="Pfam" id="PF13460">
    <property type="entry name" value="NAD_binding_10"/>
    <property type="match status" value="1"/>
</dbReference>
<dbReference type="InterPro" id="IPR016040">
    <property type="entry name" value="NAD(P)-bd_dom"/>
</dbReference>
<reference evidence="2 3" key="1">
    <citation type="journal article" date="2018" name="MBio">
        <title>Comparative Genomics Reveals the Core Gene Toolbox for the Fungus-Insect Symbiosis.</title>
        <authorList>
            <person name="Wang Y."/>
            <person name="Stata M."/>
            <person name="Wang W."/>
            <person name="Stajich J.E."/>
            <person name="White M.M."/>
            <person name="Moncalvo J.M."/>
        </authorList>
    </citation>
    <scope>NUCLEOTIDE SEQUENCE [LARGE SCALE GENOMIC DNA]</scope>
    <source>
        <strain evidence="2 3">SC-DP-2</strain>
    </source>
</reference>
<protein>
    <recommendedName>
        <fullName evidence="1">NAD(P)-binding domain-containing protein</fullName>
    </recommendedName>
</protein>
<dbReference type="PANTHER" id="PTHR12126:SF16">
    <property type="entry name" value="MIOREX COMPLEX COMPONENT 2"/>
    <property type="match status" value="1"/>
</dbReference>
<gene>
    <name evidence="2" type="ORF">BB560_001074</name>
</gene>
<dbReference type="PANTHER" id="PTHR12126">
    <property type="entry name" value="NADH-UBIQUINONE OXIDOREDUCTASE 39 KDA SUBUNIT-RELATED"/>
    <property type="match status" value="1"/>
</dbReference>
<organism evidence="2 3">
    <name type="scientific">Smittium megazygosporum</name>
    <dbReference type="NCBI Taxonomy" id="133381"/>
    <lineage>
        <taxon>Eukaryota</taxon>
        <taxon>Fungi</taxon>
        <taxon>Fungi incertae sedis</taxon>
        <taxon>Zoopagomycota</taxon>
        <taxon>Kickxellomycotina</taxon>
        <taxon>Harpellomycetes</taxon>
        <taxon>Harpellales</taxon>
        <taxon>Legeriomycetaceae</taxon>
        <taxon>Smittium</taxon>
    </lineage>
</organism>
<evidence type="ECO:0000259" key="1">
    <source>
        <dbReference type="Pfam" id="PF13460"/>
    </source>
</evidence>
<dbReference type="GO" id="GO:0044877">
    <property type="term" value="F:protein-containing complex binding"/>
    <property type="evidence" value="ECO:0007669"/>
    <property type="project" value="TreeGrafter"/>
</dbReference>
<dbReference type="AlphaFoldDB" id="A0A2T9ZIM0"/>
<dbReference type="OrthoDB" id="276721at2759"/>
<accession>A0A2T9ZIM0</accession>
<dbReference type="GO" id="GO:0005739">
    <property type="term" value="C:mitochondrion"/>
    <property type="evidence" value="ECO:0007669"/>
    <property type="project" value="TreeGrafter"/>
</dbReference>
<dbReference type="Gene3D" id="3.40.50.720">
    <property type="entry name" value="NAD(P)-binding Rossmann-like Domain"/>
    <property type="match status" value="1"/>
</dbReference>
<dbReference type="InterPro" id="IPR036291">
    <property type="entry name" value="NAD(P)-bd_dom_sf"/>
</dbReference>
<comment type="caution">
    <text evidence="2">The sequence shown here is derived from an EMBL/GenBank/DDBJ whole genome shotgun (WGS) entry which is preliminary data.</text>
</comment>
<dbReference type="SUPFAM" id="SSF51735">
    <property type="entry name" value="NAD(P)-binding Rossmann-fold domains"/>
    <property type="match status" value="1"/>
</dbReference>
<proteinExistence type="predicted"/>
<sequence length="272" mass="30147">MINKVSHKILVVGGGGFIGSEICRVALRGGHHVTSISRSGKPKQENPGNKDVKWVKGDAFKPETYMADLGNCDTVVHSMGILMENDYKKVINFSPQGNGYMNEQHDIRRENENADSVNYNTYEKMNRDSAAEAGVKTFVYISAISNPPFIDKRYITTKREAEDGISKYSQFRSVFFRPVLSVPFIIKITGLVYSDSRIFTIPLAFGLKTFNFLSQKTPLGCLVKSTPLKDLDVPPVTTTELANSVVSAIENPELEGIISPQGILDISSKYQL</sequence>
<feature type="domain" description="NAD(P)-binding" evidence="1">
    <location>
        <begin position="13"/>
        <end position="165"/>
    </location>
</feature>
<dbReference type="EMBL" id="MBFS01000126">
    <property type="protein sequence ID" value="PVV04418.1"/>
    <property type="molecule type" value="Genomic_DNA"/>
</dbReference>
<dbReference type="STRING" id="133381.A0A2T9ZIM0"/>
<evidence type="ECO:0000313" key="2">
    <source>
        <dbReference type="EMBL" id="PVV04418.1"/>
    </source>
</evidence>
<name>A0A2T9ZIM0_9FUNG</name>